<dbReference type="OrthoDB" id="259990at2"/>
<sequence length="605" mass="63382">MSVRALLAPLAAALVLCSGGSPAPAAPAPAPAAKPGIPVSNKALAVVRVSGVGTARDRLTKLIEAAVPDLAGPIKAKIDEAFKNAADGRDLTALTPDAPIYLAANSFENLTGANGEWAVLLPAADYKAFREKLLSADERKSFEKGKNGVDQFDADGKTVFLVDLTKSGYVAATMSEDTAEHYAKSHDMLTLAKAGGAVAEAFLQSDVGVYVNLDAINEKYGEQIRQFRQLFHNIVQMGGGGQFPGVDKSQLDTIKLVYDGLFQAVEDGKGLALGVTFQADGLRVRGEMAFTNGTDTGKLFANEKPTALDELGTLPKGHAVYTAGRFGADLAAVMRGLGKEFAAGADEDKAIAAIAKYSTLYSEAMAGGWIGTSSGTDASLNVLFPKDAKKLAAAELSVLRTLPEGGRYQNVVIKNKPVVKEAAEEYAGFTLARAQIILDFEASVGTVADENVKKASIESMKRFVNEKTTFWFGTDGKRFVQVVAKDWEAAKKLLDEYTAGKSEVKGEAAFEAARKQLPAAASQVVLAEVGQTIATFGSFAKGIVAAMPGFPGANVPDIKPLKGAAPVYAGVALVLNPGAAGFNVFVPAEAVAIGRKMIVPAKEEN</sequence>
<feature type="chain" id="PRO_5012013749" description="DUF3352 domain-containing protein" evidence="1">
    <location>
        <begin position="26"/>
        <end position="605"/>
    </location>
</feature>
<dbReference type="EMBL" id="NIDE01000017">
    <property type="protein sequence ID" value="OWK36592.1"/>
    <property type="molecule type" value="Genomic_DNA"/>
</dbReference>
<evidence type="ECO:0000313" key="3">
    <source>
        <dbReference type="Proteomes" id="UP000214646"/>
    </source>
</evidence>
<feature type="signal peptide" evidence="1">
    <location>
        <begin position="1"/>
        <end position="25"/>
    </location>
</feature>
<organism evidence="2 3">
    <name type="scientific">Fimbriiglobus ruber</name>
    <dbReference type="NCBI Taxonomy" id="1908690"/>
    <lineage>
        <taxon>Bacteria</taxon>
        <taxon>Pseudomonadati</taxon>
        <taxon>Planctomycetota</taxon>
        <taxon>Planctomycetia</taxon>
        <taxon>Gemmatales</taxon>
        <taxon>Gemmataceae</taxon>
        <taxon>Fimbriiglobus</taxon>
    </lineage>
</organism>
<gene>
    <name evidence="2" type="ORF">FRUB_09155</name>
</gene>
<evidence type="ECO:0000313" key="2">
    <source>
        <dbReference type="EMBL" id="OWK36592.1"/>
    </source>
</evidence>
<keyword evidence="1" id="KW-0732">Signal</keyword>
<dbReference type="Proteomes" id="UP000214646">
    <property type="component" value="Unassembled WGS sequence"/>
</dbReference>
<proteinExistence type="predicted"/>
<keyword evidence="3" id="KW-1185">Reference proteome</keyword>
<evidence type="ECO:0000256" key="1">
    <source>
        <dbReference type="SAM" id="SignalP"/>
    </source>
</evidence>
<protein>
    <recommendedName>
        <fullName evidence="4">DUF3352 domain-containing protein</fullName>
    </recommendedName>
</protein>
<dbReference type="RefSeq" id="WP_088259575.1">
    <property type="nucleotide sequence ID" value="NZ_NIDE01000017.1"/>
</dbReference>
<reference evidence="3" key="1">
    <citation type="submission" date="2017-06" db="EMBL/GenBank/DDBJ databases">
        <title>Genome analysis of Fimbriiglobus ruber SP5, the first member of the order Planctomycetales with confirmed chitinolytic capability.</title>
        <authorList>
            <person name="Ravin N.V."/>
            <person name="Rakitin A.L."/>
            <person name="Ivanova A.A."/>
            <person name="Beletsky A.V."/>
            <person name="Kulichevskaya I.S."/>
            <person name="Mardanov A.V."/>
            <person name="Dedysh S.N."/>
        </authorList>
    </citation>
    <scope>NUCLEOTIDE SEQUENCE [LARGE SCALE GENOMIC DNA]</scope>
    <source>
        <strain evidence="3">SP5</strain>
    </source>
</reference>
<evidence type="ECO:0008006" key="4">
    <source>
        <dbReference type="Google" id="ProtNLM"/>
    </source>
</evidence>
<comment type="caution">
    <text evidence="2">The sequence shown here is derived from an EMBL/GenBank/DDBJ whole genome shotgun (WGS) entry which is preliminary data.</text>
</comment>
<dbReference type="AlphaFoldDB" id="A0A225D526"/>
<accession>A0A225D526</accession>
<name>A0A225D526_9BACT</name>